<evidence type="ECO:0000256" key="1">
    <source>
        <dbReference type="SAM" id="Coils"/>
    </source>
</evidence>
<proteinExistence type="predicted"/>
<feature type="region of interest" description="Disordered" evidence="2">
    <location>
        <begin position="1"/>
        <end position="99"/>
    </location>
</feature>
<organism evidence="3 4">
    <name type="scientific">Lagenidium giganteum</name>
    <dbReference type="NCBI Taxonomy" id="4803"/>
    <lineage>
        <taxon>Eukaryota</taxon>
        <taxon>Sar</taxon>
        <taxon>Stramenopiles</taxon>
        <taxon>Oomycota</taxon>
        <taxon>Peronosporomycetes</taxon>
        <taxon>Pythiales</taxon>
        <taxon>Pythiaceae</taxon>
    </lineage>
</organism>
<feature type="compositionally biased region" description="Polar residues" evidence="2">
    <location>
        <begin position="32"/>
        <end position="41"/>
    </location>
</feature>
<reference evidence="3" key="1">
    <citation type="submission" date="2022-11" db="EMBL/GenBank/DDBJ databases">
        <authorList>
            <person name="Morgan W.R."/>
            <person name="Tartar A."/>
        </authorList>
    </citation>
    <scope>NUCLEOTIDE SEQUENCE</scope>
    <source>
        <strain evidence="3">ARSEF 373</strain>
    </source>
</reference>
<evidence type="ECO:0000256" key="2">
    <source>
        <dbReference type="SAM" id="MobiDB-lite"/>
    </source>
</evidence>
<feature type="region of interest" description="Disordered" evidence="2">
    <location>
        <begin position="960"/>
        <end position="1048"/>
    </location>
</feature>
<sequence>MHEQLLHTPPAPSVVSSRASSPRQRAFEYAPSSRSSVQTETPNKKKTRFQVLDAPTAMAAPSSVTSQSPRQRSGHPKSPTRAPAPAMGAPTPTTHPIDTFAKKLREQAMELTELYEMVEKQNAQLEAYEKRVQQQQIQLEQQKKKTRQALQSLQQQQQRAAASLSRRTGSTSSTGTTPATSTTAGSAQLKKTQALQRKLKEAEEEKKKYVLANKRFESALVELQVFQNELRAKQEAQQRRTAGSKTSDDDDAMEAAELQQEQQLYIRVLEEAVHLKATEFQITGHEELLMVLAELRHTIYQQEQDVADKTAAIDALQQQLTDAQDSLRAGEQQWVKERAQLDAYTQSVRKEKMALIDKLQASEQRHTQLQAQAKQLSNTVTDNHTRIATLERELAEARQHVAQADVKVKDIKKSLEDAKQEVAATVAIYQQSQQRNCSLETEIERHQVRVDELQAMQEGLLTAIDAHLAKELTWQQEREQWQTQKANQAMEKDRLQTSVQQLNERAAMLVEENERLRQHLQECKQQAKSLEQEKARAQAAHEENQRRMEELVAANNKAQDDKVRAALATQTQLTDLHEGLAELDSILGASLSTLTTPWSQRRDDRTTQLWPREDGDDEMLDALCLDDLERSCACLARLVAAVTSATTLTRLLDTHLPTQVPWLNRLHDLLDAISQRVQLAEASWKRERRDLLRAVNELQTTATTWQHATETLQVEATEARRKLHECEFDLKERSSSLHSLQQEHNEALQTIALLEQRTNEMDTARQTLERQVSLHEQSTTYQKHQVDEVLRQNKELVALDTQLAAQILEKDAALQRLNEERQALQQQLQSQQERQRLDQQQSSAVHDELDEAAAIIEEQTQRLRQATQLVEDSCRQQQEIERELHDHKEHAEGVVVTLVHLVSQYAALLEALEAPVGSTNGTRLYREELERRDVQRLLQLFPTLVEEYITAVVSTTHAPPTKPLVRRNAPPAPSKARAMSEHPFTKPTEPKQLVRSASSPTHRFQTEENDHKISNVRTAVSPFQQQQKQPLHYPSLHKPEPTHPTPETTDEQLAWIDQAFHTFLV</sequence>
<evidence type="ECO:0000313" key="3">
    <source>
        <dbReference type="EMBL" id="DBA02650.1"/>
    </source>
</evidence>
<dbReference type="Gene3D" id="1.20.5.340">
    <property type="match status" value="1"/>
</dbReference>
<keyword evidence="4" id="KW-1185">Reference proteome</keyword>
<feature type="region of interest" description="Disordered" evidence="2">
    <location>
        <begin position="148"/>
        <end position="198"/>
    </location>
</feature>
<name>A0AAV2Z9V8_9STRA</name>
<dbReference type="Proteomes" id="UP001146120">
    <property type="component" value="Unassembled WGS sequence"/>
</dbReference>
<feature type="compositionally biased region" description="Polar residues" evidence="2">
    <location>
        <begin position="1015"/>
        <end position="1029"/>
    </location>
</feature>
<evidence type="ECO:0000313" key="4">
    <source>
        <dbReference type="Proteomes" id="UP001146120"/>
    </source>
</evidence>
<feature type="coiled-coil region" evidence="1">
    <location>
        <begin position="737"/>
        <end position="771"/>
    </location>
</feature>
<feature type="compositionally biased region" description="Low complexity" evidence="2">
    <location>
        <begin position="79"/>
        <end position="96"/>
    </location>
</feature>
<feature type="coiled-coil region" evidence="1">
    <location>
        <begin position="299"/>
        <end position="435"/>
    </location>
</feature>
<dbReference type="EMBL" id="DAKRPA010000028">
    <property type="protein sequence ID" value="DBA02650.1"/>
    <property type="molecule type" value="Genomic_DNA"/>
</dbReference>
<accession>A0AAV2Z9V8</accession>
<dbReference type="AlphaFoldDB" id="A0AAV2Z9V8"/>
<protein>
    <submittedName>
        <fullName evidence="3">Uncharacterized protein</fullName>
    </submittedName>
</protein>
<keyword evidence="1" id="KW-0175">Coiled coil</keyword>
<comment type="caution">
    <text evidence="3">The sequence shown here is derived from an EMBL/GenBank/DDBJ whole genome shotgun (WGS) entry which is preliminary data.</text>
</comment>
<gene>
    <name evidence="3" type="ORF">N0F65_010475</name>
</gene>
<reference evidence="3" key="2">
    <citation type="journal article" date="2023" name="Microbiol Resour">
        <title>Decontamination and Annotation of the Draft Genome Sequence of the Oomycete Lagenidium giganteum ARSEF 373.</title>
        <authorList>
            <person name="Morgan W.R."/>
            <person name="Tartar A."/>
        </authorList>
    </citation>
    <scope>NUCLEOTIDE SEQUENCE</scope>
    <source>
        <strain evidence="3">ARSEF 373</strain>
    </source>
</reference>
<feature type="compositionally biased region" description="Low complexity" evidence="2">
    <location>
        <begin position="148"/>
        <end position="187"/>
    </location>
</feature>
<feature type="compositionally biased region" description="Basic and acidic residues" evidence="2">
    <location>
        <begin position="1004"/>
        <end position="1013"/>
    </location>
</feature>
<feature type="compositionally biased region" description="Polar residues" evidence="2">
    <location>
        <begin position="62"/>
        <end position="71"/>
    </location>
</feature>
<feature type="coiled-coil region" evidence="1">
    <location>
        <begin position="485"/>
        <end position="561"/>
    </location>
</feature>
<feature type="region of interest" description="Disordered" evidence="2">
    <location>
        <begin position="233"/>
        <end position="252"/>
    </location>
</feature>
<feature type="compositionally biased region" description="Low complexity" evidence="2">
    <location>
        <begin position="825"/>
        <end position="843"/>
    </location>
</feature>
<feature type="compositionally biased region" description="Low complexity" evidence="2">
    <location>
        <begin position="13"/>
        <end position="23"/>
    </location>
</feature>
<feature type="region of interest" description="Disordered" evidence="2">
    <location>
        <begin position="825"/>
        <end position="844"/>
    </location>
</feature>